<dbReference type="AlphaFoldDB" id="A0A1I4BEH4"/>
<dbReference type="PROSITE" id="PS50883">
    <property type="entry name" value="EAL"/>
    <property type="match status" value="1"/>
</dbReference>
<evidence type="ECO:0000313" key="3">
    <source>
        <dbReference type="Proteomes" id="UP000199473"/>
    </source>
</evidence>
<dbReference type="SMART" id="SM00052">
    <property type="entry name" value="EAL"/>
    <property type="match status" value="1"/>
</dbReference>
<gene>
    <name evidence="2" type="ORF">SAMN02745775_105234</name>
</gene>
<name>A0A1I4BEH4_9PROT</name>
<evidence type="ECO:0000259" key="1">
    <source>
        <dbReference type="PROSITE" id="PS50883"/>
    </source>
</evidence>
<dbReference type="Pfam" id="PF00563">
    <property type="entry name" value="EAL"/>
    <property type="match status" value="1"/>
</dbReference>
<dbReference type="STRING" id="1123062.SAMN02745775_105234"/>
<dbReference type="PANTHER" id="PTHR33121:SF79">
    <property type="entry name" value="CYCLIC DI-GMP PHOSPHODIESTERASE PDED-RELATED"/>
    <property type="match status" value="1"/>
</dbReference>
<dbReference type="OrthoDB" id="7245672at2"/>
<accession>A0A1I4BEH4</accession>
<evidence type="ECO:0000313" key="2">
    <source>
        <dbReference type="EMBL" id="SFK67205.1"/>
    </source>
</evidence>
<dbReference type="RefSeq" id="WP_139226078.1">
    <property type="nucleotide sequence ID" value="NZ_FOSQ01000005.1"/>
</dbReference>
<proteinExistence type="predicted"/>
<dbReference type="CDD" id="cd01948">
    <property type="entry name" value="EAL"/>
    <property type="match status" value="1"/>
</dbReference>
<dbReference type="EMBL" id="FOSQ01000005">
    <property type="protein sequence ID" value="SFK67205.1"/>
    <property type="molecule type" value="Genomic_DNA"/>
</dbReference>
<feature type="domain" description="EAL" evidence="1">
    <location>
        <begin position="128"/>
        <end position="378"/>
    </location>
</feature>
<dbReference type="GO" id="GO:0071111">
    <property type="term" value="F:cyclic-guanylate-specific phosphodiesterase activity"/>
    <property type="evidence" value="ECO:0007669"/>
    <property type="project" value="InterPro"/>
</dbReference>
<dbReference type="SUPFAM" id="SSF141868">
    <property type="entry name" value="EAL domain-like"/>
    <property type="match status" value="1"/>
</dbReference>
<dbReference type="InterPro" id="IPR001633">
    <property type="entry name" value="EAL_dom"/>
</dbReference>
<dbReference type="InterPro" id="IPR035919">
    <property type="entry name" value="EAL_sf"/>
</dbReference>
<sequence length="382" mass="40479">MLRRSRRITAEPGTVLLVASDPLVIAATRDAAQRMAGPPAVLVTTGAEALCHLVGPGLAPRHLVLEGGQGDRHSPALMSALRDPFSGTGVVVVDRPGLPATPGLRSVDAEGGALADALIAGGAPGEMPASDIAALAAGLERGEITVRFQPMVRMTDRRAVLVEALARWERPAVALGADRFIPMAERGGLAARLTRAVARRALRELAALRAPQRLRMSFNVPLAVLLEGDMACWLDEEVRAAGLPANSLLLELTESTEVRDTALLRRALTRLARRGYGVLLDDLGLDDQRRSLLSLPFAGVKLDRKLVLAMPRNRRARATVESLVRQARRRGMVVVAEGVTDSMTWRAAAAAGCDVAQGFGVGRPLPPPALPAWGAAWRASLG</sequence>
<dbReference type="InterPro" id="IPR050706">
    <property type="entry name" value="Cyclic-di-GMP_PDE-like"/>
</dbReference>
<dbReference type="PANTHER" id="PTHR33121">
    <property type="entry name" value="CYCLIC DI-GMP PHOSPHODIESTERASE PDEF"/>
    <property type="match status" value="1"/>
</dbReference>
<dbReference type="Gene3D" id="3.20.20.450">
    <property type="entry name" value="EAL domain"/>
    <property type="match status" value="1"/>
</dbReference>
<keyword evidence="3" id="KW-1185">Reference proteome</keyword>
<reference evidence="2 3" key="1">
    <citation type="submission" date="2016-10" db="EMBL/GenBank/DDBJ databases">
        <authorList>
            <person name="de Groot N.N."/>
        </authorList>
    </citation>
    <scope>NUCLEOTIDE SEQUENCE [LARGE SCALE GENOMIC DNA]</scope>
    <source>
        <strain evidence="2 3">DSM 19981</strain>
    </source>
</reference>
<protein>
    <submittedName>
        <fullName evidence="2">EAL domain, c-di-GMP-specific phosphodiesterase class I (Or its enzymatically inactive variant)</fullName>
    </submittedName>
</protein>
<dbReference type="Proteomes" id="UP000199473">
    <property type="component" value="Unassembled WGS sequence"/>
</dbReference>
<organism evidence="2 3">
    <name type="scientific">Falsiroseomonas stagni DSM 19981</name>
    <dbReference type="NCBI Taxonomy" id="1123062"/>
    <lineage>
        <taxon>Bacteria</taxon>
        <taxon>Pseudomonadati</taxon>
        <taxon>Pseudomonadota</taxon>
        <taxon>Alphaproteobacteria</taxon>
        <taxon>Acetobacterales</taxon>
        <taxon>Roseomonadaceae</taxon>
        <taxon>Falsiroseomonas</taxon>
    </lineage>
</organism>